<dbReference type="InterPro" id="IPR046985">
    <property type="entry name" value="IP5"/>
</dbReference>
<organism evidence="2 3">
    <name type="scientific">[Candida] arabinofermentans NRRL YB-2248</name>
    <dbReference type="NCBI Taxonomy" id="983967"/>
    <lineage>
        <taxon>Eukaryota</taxon>
        <taxon>Fungi</taxon>
        <taxon>Dikarya</taxon>
        <taxon>Ascomycota</taxon>
        <taxon>Saccharomycotina</taxon>
        <taxon>Pichiomycetes</taxon>
        <taxon>Pichiales</taxon>
        <taxon>Pichiaceae</taxon>
        <taxon>Ogataea</taxon>
        <taxon>Ogataea/Candida clade</taxon>
    </lineage>
</organism>
<evidence type="ECO:0000259" key="1">
    <source>
        <dbReference type="SMART" id="SM00128"/>
    </source>
</evidence>
<gene>
    <name evidence="2" type="ORF">CANARDRAFT_5163</name>
</gene>
<dbReference type="GO" id="GO:0046856">
    <property type="term" value="P:phosphatidylinositol dephosphorylation"/>
    <property type="evidence" value="ECO:0007669"/>
    <property type="project" value="InterPro"/>
</dbReference>
<dbReference type="SUPFAM" id="SSF56219">
    <property type="entry name" value="DNase I-like"/>
    <property type="match status" value="1"/>
</dbReference>
<dbReference type="Gene3D" id="3.60.10.10">
    <property type="entry name" value="Endonuclease/exonuclease/phosphatase"/>
    <property type="match status" value="1"/>
</dbReference>
<dbReference type="SMART" id="SM00128">
    <property type="entry name" value="IPPc"/>
    <property type="match status" value="1"/>
</dbReference>
<feature type="domain" description="Inositol polyphosphate-related phosphatase" evidence="1">
    <location>
        <begin position="88"/>
        <end position="435"/>
    </location>
</feature>
<dbReference type="PANTHER" id="PTHR11200">
    <property type="entry name" value="INOSITOL 5-PHOSPHATASE"/>
    <property type="match status" value="1"/>
</dbReference>
<dbReference type="AlphaFoldDB" id="A0A1E4T7W2"/>
<name>A0A1E4T7W2_9ASCO</name>
<dbReference type="PANTHER" id="PTHR11200:SF275">
    <property type="entry name" value="LD06095P"/>
    <property type="match status" value="1"/>
</dbReference>
<protein>
    <recommendedName>
        <fullName evidence="1">Inositol polyphosphate-related phosphatase domain-containing protein</fullName>
    </recommendedName>
</protein>
<reference evidence="3" key="1">
    <citation type="submission" date="2016-04" db="EMBL/GenBank/DDBJ databases">
        <title>Comparative genomics of biotechnologically important yeasts.</title>
        <authorList>
            <consortium name="DOE Joint Genome Institute"/>
            <person name="Riley R."/>
            <person name="Haridas S."/>
            <person name="Wolfe K.H."/>
            <person name="Lopes M.R."/>
            <person name="Hittinger C.T."/>
            <person name="Goker M."/>
            <person name="Salamov A."/>
            <person name="Wisecaver J."/>
            <person name="Long T.M."/>
            <person name="Aerts A.L."/>
            <person name="Barry K."/>
            <person name="Choi C."/>
            <person name="Clum A."/>
            <person name="Coughlan A.Y."/>
            <person name="Deshpande S."/>
            <person name="Douglass A.P."/>
            <person name="Hanson S.J."/>
            <person name="Klenk H.-P."/>
            <person name="Labutti K."/>
            <person name="Lapidus A."/>
            <person name="Lindquist E."/>
            <person name="Lipzen A."/>
            <person name="Meier-Kolthoff J.P."/>
            <person name="Ohm R.A."/>
            <person name="Otillar R.P."/>
            <person name="Pangilinan J."/>
            <person name="Peng Y."/>
            <person name="Rokas A."/>
            <person name="Rosa C.A."/>
            <person name="Scheuner C."/>
            <person name="Sibirny A.A."/>
            <person name="Slot J.C."/>
            <person name="Stielow J.B."/>
            <person name="Sun H."/>
            <person name="Kurtzman C.P."/>
            <person name="Blackwell M."/>
            <person name="Grigoriev I.V."/>
            <person name="Jeffries T.W."/>
        </authorList>
    </citation>
    <scope>NUCLEOTIDE SEQUENCE [LARGE SCALE GENOMIC DNA]</scope>
    <source>
        <strain evidence="3">NRRL YB-2248</strain>
    </source>
</reference>
<sequence>MSVEKSVDLETLALTDGSEATISSNADVSQAPTEATSASDALVNSSEIEKYRSIQLFNLLNPSNKFKYKSQLQSDYLSQHYDDLVYDENITVKLISWNLNQLTNPNPVDFKRMLELQDLTFAEVYIFNFQETVSLKSISKSETLIKQWCDYIIELLPTDKNYRVIFQTGVLGLTTIIITSEKYSSQITDIKTKKVGLGYFNWYNKGCIEVRFRLGKIDDVKLKGIEIQILNMHLVHGEDSSVVGMRKSSLQKIEDSFGLVRRDVNLVSNDDPDTEKSEPESVVVTPYALSGDELQNAVKKGIDLDEIYSRNLDKSLIVVSGDMNYRTADISRKDLFKLLEYSDFKTLLEYDQLSALTNQHELFIGFLEGPIDFRPTFKLKNLNTYNGLRLPSYTDRIFYTPFDGLKQITYESYEIAGSDHLPVLSEFELSFKAVNHEKLVIFNNEFQSYFDRDINALELLEMEPKAVTMDIVVGLEEVINIRMRNLCNELLTFKVLENDKKLFRKSEFSILNQSPNNTNELPPREIKTLKFQVKASKPGLIAKAYTVRLENFPTMINFISFTLTSKTVIGVPLALLTDLQFDNFNRSFEFLLTASKVNLVSRLKEIEHESSLVNLEKLILRDVTLGEVDLNLLTKLNNIGMVTNEASVALMNVIYLWLKHIPGDFDFSSHERGRKVFSHLMKLIQYLDIDEAKEFEYFGFLFQDETEFRESLESHFYNTNV</sequence>
<evidence type="ECO:0000313" key="3">
    <source>
        <dbReference type="Proteomes" id="UP000094801"/>
    </source>
</evidence>
<proteinExistence type="predicted"/>
<accession>A0A1E4T7W2</accession>
<dbReference type="Proteomes" id="UP000094801">
    <property type="component" value="Unassembled WGS sequence"/>
</dbReference>
<dbReference type="InterPro" id="IPR036691">
    <property type="entry name" value="Endo/exonu/phosph_ase_sf"/>
</dbReference>
<evidence type="ECO:0000313" key="2">
    <source>
        <dbReference type="EMBL" id="ODV87850.1"/>
    </source>
</evidence>
<dbReference type="GO" id="GO:0004439">
    <property type="term" value="F:phosphatidylinositol-4,5-bisphosphate 5-phosphatase activity"/>
    <property type="evidence" value="ECO:0007669"/>
    <property type="project" value="TreeGrafter"/>
</dbReference>
<dbReference type="EMBL" id="KV453847">
    <property type="protein sequence ID" value="ODV87850.1"/>
    <property type="molecule type" value="Genomic_DNA"/>
</dbReference>
<dbReference type="STRING" id="983967.A0A1E4T7W2"/>
<dbReference type="Pfam" id="PF22669">
    <property type="entry name" value="Exo_endo_phos2"/>
    <property type="match status" value="1"/>
</dbReference>
<dbReference type="OrthoDB" id="62798at2759"/>
<dbReference type="InterPro" id="IPR000300">
    <property type="entry name" value="IPPc"/>
</dbReference>
<keyword evidence="3" id="KW-1185">Reference proteome</keyword>